<sequence length="196" mass="20892">MASRAARHRLVGLGVTLLALPLAGCVNVVGADTPTTVSTTPSIQRPRVLDMTNVDPCTLLIPEQQRTFGIDRPPRPDDSVVLQAKSCRFPNEELSTSVSFVPIPHTGIDRFAAGKVNAEVRDLVIGGFPAKENLIRTKTDPPPACDVVVDVAPGQTLQARYSKNGSIKPPFLTSDVLCQRAAQAAEAAIATLMSRN</sequence>
<evidence type="ECO:0008006" key="4">
    <source>
        <dbReference type="Google" id="ProtNLM"/>
    </source>
</evidence>
<gene>
    <name evidence="2" type="ORF">SAMN04489726_5893</name>
</gene>
<accession>A0A1H0A5P4</accession>
<evidence type="ECO:0000256" key="1">
    <source>
        <dbReference type="SAM" id="SignalP"/>
    </source>
</evidence>
<keyword evidence="1" id="KW-0732">Signal</keyword>
<dbReference type="RefSeq" id="WP_030428004.1">
    <property type="nucleotide sequence ID" value="NZ_JOEF01000003.1"/>
</dbReference>
<dbReference type="Proteomes" id="UP000183376">
    <property type="component" value="Chromosome I"/>
</dbReference>
<feature type="chain" id="PRO_5009246710" description="DUF3558 domain-containing protein" evidence="1">
    <location>
        <begin position="32"/>
        <end position="196"/>
    </location>
</feature>
<organism evidence="2 3">
    <name type="scientific">Allokutzneria albata</name>
    <name type="common">Kibdelosporangium albatum</name>
    <dbReference type="NCBI Taxonomy" id="211114"/>
    <lineage>
        <taxon>Bacteria</taxon>
        <taxon>Bacillati</taxon>
        <taxon>Actinomycetota</taxon>
        <taxon>Actinomycetes</taxon>
        <taxon>Pseudonocardiales</taxon>
        <taxon>Pseudonocardiaceae</taxon>
        <taxon>Allokutzneria</taxon>
    </lineage>
</organism>
<dbReference type="STRING" id="211114.SAMN04489726_5893"/>
<keyword evidence="3" id="KW-1185">Reference proteome</keyword>
<reference evidence="2 3" key="1">
    <citation type="submission" date="2016-10" db="EMBL/GenBank/DDBJ databases">
        <authorList>
            <person name="de Groot N.N."/>
        </authorList>
    </citation>
    <scope>NUCLEOTIDE SEQUENCE [LARGE SCALE GENOMIC DNA]</scope>
    <source>
        <strain evidence="2 3">DSM 44149</strain>
    </source>
</reference>
<name>A0A1H0A5P4_ALLAB</name>
<dbReference type="AlphaFoldDB" id="A0A1H0A5P4"/>
<evidence type="ECO:0000313" key="3">
    <source>
        <dbReference type="Proteomes" id="UP000183376"/>
    </source>
</evidence>
<protein>
    <recommendedName>
        <fullName evidence="4">DUF3558 domain-containing protein</fullName>
    </recommendedName>
</protein>
<dbReference type="EMBL" id="LT629701">
    <property type="protein sequence ID" value="SDN28840.1"/>
    <property type="molecule type" value="Genomic_DNA"/>
</dbReference>
<dbReference type="InterPro" id="IPR024520">
    <property type="entry name" value="DUF3558"/>
</dbReference>
<evidence type="ECO:0000313" key="2">
    <source>
        <dbReference type="EMBL" id="SDN28840.1"/>
    </source>
</evidence>
<dbReference type="OrthoDB" id="3700944at2"/>
<feature type="signal peptide" evidence="1">
    <location>
        <begin position="1"/>
        <end position="31"/>
    </location>
</feature>
<dbReference type="Pfam" id="PF12079">
    <property type="entry name" value="DUF3558"/>
    <property type="match status" value="1"/>
</dbReference>
<proteinExistence type="predicted"/>